<dbReference type="NCBIfam" id="TIGR01331">
    <property type="entry name" value="bisphos_cysQ"/>
    <property type="match status" value="1"/>
</dbReference>
<keyword evidence="6" id="KW-0460">Magnesium</keyword>
<dbReference type="PANTHER" id="PTHR43028">
    <property type="entry name" value="3'(2'),5'-BISPHOSPHATE NUCLEOTIDASE 1"/>
    <property type="match status" value="1"/>
</dbReference>
<evidence type="ECO:0000256" key="6">
    <source>
        <dbReference type="ARBA" id="ARBA00022842"/>
    </source>
</evidence>
<keyword evidence="4" id="KW-0479">Metal-binding</keyword>
<dbReference type="GO" id="GO:0000287">
    <property type="term" value="F:magnesium ion binding"/>
    <property type="evidence" value="ECO:0007669"/>
    <property type="project" value="InterPro"/>
</dbReference>
<proteinExistence type="inferred from homology"/>
<sequence length="253" mass="27398">MHHADILALCGVARLAGQEILRVAETAFTVDTKADDSPVTQADRASDAIIRQALTDLYPDIPILSEESGQTDHAVRRHWTRFWLVDPLDGTKEFIKQNGEFTVNIALMEKGRPVLGIIQVPTRDAIYYGGPSLGAFRLSGTDDPAPIAVRRPVSGEPVRVGVSRSHPDERLDAYLAALPAHELVTAGSAYKFCLLAQGTIHLYPRFGPTMEWDTAAGHAIVEGAGGRLTAMDGSPFLYNKPCLRNGPFVATAL</sequence>
<organism evidence="9">
    <name type="scientific">hydrocarbon metagenome</name>
    <dbReference type="NCBI Taxonomy" id="938273"/>
    <lineage>
        <taxon>unclassified sequences</taxon>
        <taxon>metagenomes</taxon>
        <taxon>ecological metagenomes</taxon>
    </lineage>
</organism>
<dbReference type="InterPro" id="IPR050725">
    <property type="entry name" value="CysQ/Inositol_MonoPase"/>
</dbReference>
<dbReference type="Gene3D" id="3.30.540.10">
    <property type="entry name" value="Fructose-1,6-Bisphosphatase, subunit A, domain 1"/>
    <property type="match status" value="1"/>
</dbReference>
<dbReference type="InterPro" id="IPR020550">
    <property type="entry name" value="Inositol_monophosphatase_CS"/>
</dbReference>
<dbReference type="SUPFAM" id="SSF56655">
    <property type="entry name" value="Carbohydrate phosphatase"/>
    <property type="match status" value="1"/>
</dbReference>
<keyword evidence="3" id="KW-0997">Cell inner membrane</keyword>
<dbReference type="PROSITE" id="PS00629">
    <property type="entry name" value="IMP_1"/>
    <property type="match status" value="1"/>
</dbReference>
<evidence type="ECO:0000256" key="5">
    <source>
        <dbReference type="ARBA" id="ARBA00022801"/>
    </source>
</evidence>
<evidence type="ECO:0000256" key="7">
    <source>
        <dbReference type="ARBA" id="ARBA00023136"/>
    </source>
</evidence>
<reference evidence="9" key="1">
    <citation type="journal article" date="2015" name="Proc. Natl. Acad. Sci. U.S.A.">
        <title>Networks of energetic and metabolic interactions define dynamics in microbial communities.</title>
        <authorList>
            <person name="Embree M."/>
            <person name="Liu J.K."/>
            <person name="Al-Bassam M.M."/>
            <person name="Zengler K."/>
        </authorList>
    </citation>
    <scope>NUCLEOTIDE SEQUENCE</scope>
</reference>
<keyword evidence="2" id="KW-1003">Cell membrane</keyword>
<evidence type="ECO:0000256" key="3">
    <source>
        <dbReference type="ARBA" id="ARBA00022519"/>
    </source>
</evidence>
<evidence type="ECO:0000256" key="1">
    <source>
        <dbReference type="ARBA" id="ARBA00005289"/>
    </source>
</evidence>
<dbReference type="AlphaFoldDB" id="A0A0W8G416"/>
<comment type="caution">
    <text evidence="9">The sequence shown here is derived from an EMBL/GenBank/DDBJ whole genome shotgun (WGS) entry which is preliminary data.</text>
</comment>
<dbReference type="GO" id="GO:0008441">
    <property type="term" value="F:3'(2'),5'-bisphosphate nucleotidase activity"/>
    <property type="evidence" value="ECO:0007669"/>
    <property type="project" value="InterPro"/>
</dbReference>
<dbReference type="InterPro" id="IPR020583">
    <property type="entry name" value="Inositol_monoP_metal-BS"/>
</dbReference>
<dbReference type="PRINTS" id="PR00377">
    <property type="entry name" value="IMPHPHTASES"/>
</dbReference>
<dbReference type="PANTHER" id="PTHR43028:SF5">
    <property type="entry name" value="3'(2'),5'-BISPHOSPHATE NUCLEOTIDASE 1"/>
    <property type="match status" value="1"/>
</dbReference>
<dbReference type="GO" id="GO:0000103">
    <property type="term" value="P:sulfate assimilation"/>
    <property type="evidence" value="ECO:0007669"/>
    <property type="project" value="TreeGrafter"/>
</dbReference>
<dbReference type="InterPro" id="IPR006240">
    <property type="entry name" value="CysQ"/>
</dbReference>
<dbReference type="PROSITE" id="PS00630">
    <property type="entry name" value="IMP_2"/>
    <property type="match status" value="1"/>
</dbReference>
<comment type="similarity">
    <text evidence="1">Belongs to the inositol monophosphatase superfamily. CysQ family.</text>
</comment>
<dbReference type="GO" id="GO:0050427">
    <property type="term" value="P:3'-phosphoadenosine 5'-phosphosulfate metabolic process"/>
    <property type="evidence" value="ECO:0007669"/>
    <property type="project" value="TreeGrafter"/>
</dbReference>
<name>A0A0W8G416_9ZZZZ</name>
<keyword evidence="5 9" id="KW-0378">Hydrolase</keyword>
<evidence type="ECO:0000256" key="8">
    <source>
        <dbReference type="ARBA" id="ARBA00044544"/>
    </source>
</evidence>
<dbReference type="Pfam" id="PF00459">
    <property type="entry name" value="Inositol_P"/>
    <property type="match status" value="1"/>
</dbReference>
<dbReference type="HAMAP" id="MF_02095">
    <property type="entry name" value="CysQ"/>
    <property type="match status" value="1"/>
</dbReference>
<keyword evidence="7" id="KW-0472">Membrane</keyword>
<evidence type="ECO:0000313" key="9">
    <source>
        <dbReference type="EMBL" id="KUG27817.1"/>
    </source>
</evidence>
<accession>A0A0W8G416</accession>
<dbReference type="CDD" id="cd01638">
    <property type="entry name" value="CysQ"/>
    <property type="match status" value="1"/>
</dbReference>
<dbReference type="EMBL" id="LNQE01000286">
    <property type="protein sequence ID" value="KUG27817.1"/>
    <property type="molecule type" value="Genomic_DNA"/>
</dbReference>
<dbReference type="GO" id="GO:0046854">
    <property type="term" value="P:phosphatidylinositol phosphate biosynthetic process"/>
    <property type="evidence" value="ECO:0007669"/>
    <property type="project" value="InterPro"/>
</dbReference>
<protein>
    <recommendedName>
        <fullName evidence="8">3'-phosphoadenosine 5'-phosphate phosphatase</fullName>
    </recommendedName>
</protein>
<evidence type="ECO:0000256" key="4">
    <source>
        <dbReference type="ARBA" id="ARBA00022723"/>
    </source>
</evidence>
<gene>
    <name evidence="9" type="ORF">ASZ90_002329</name>
</gene>
<evidence type="ECO:0000256" key="2">
    <source>
        <dbReference type="ARBA" id="ARBA00022475"/>
    </source>
</evidence>
<dbReference type="Gene3D" id="3.40.190.80">
    <property type="match status" value="1"/>
</dbReference>
<dbReference type="InterPro" id="IPR000760">
    <property type="entry name" value="Inositol_monophosphatase-like"/>
</dbReference>